<accession>A0AC61NPS7</accession>
<proteinExistence type="predicted"/>
<keyword evidence="2" id="KW-1185">Reference proteome</keyword>
<name>A0AC61NPS7_9BACT</name>
<evidence type="ECO:0000313" key="1">
    <source>
        <dbReference type="EMBL" id="QZE15815.1"/>
    </source>
</evidence>
<reference evidence="1" key="1">
    <citation type="submission" date="2021-08" db="EMBL/GenBank/DDBJ databases">
        <title>Novel anaerobic bacterium isolated from sea squirt in East Sea, Republic of Korea.</title>
        <authorList>
            <person name="Nguyen T.H."/>
            <person name="Li Z."/>
            <person name="Lee Y.-J."/>
            <person name="Ko J."/>
            <person name="Kim S.-G."/>
        </authorList>
    </citation>
    <scope>NUCLEOTIDE SEQUENCE</scope>
    <source>
        <strain evidence="1">KCTC 25031</strain>
    </source>
</reference>
<gene>
    <name evidence="1" type="ORF">K4L44_08285</name>
</gene>
<dbReference type="EMBL" id="CP081303">
    <property type="protein sequence ID" value="QZE15815.1"/>
    <property type="molecule type" value="Genomic_DNA"/>
</dbReference>
<dbReference type="Proteomes" id="UP000826212">
    <property type="component" value="Chromosome"/>
</dbReference>
<protein>
    <submittedName>
        <fullName evidence="1">Uncharacterized protein</fullName>
    </submittedName>
</protein>
<sequence length="1126" mass="132105">MKVMTQQKIDLSDSQSLRLALEHFYDLTKNRSFELGGCEGYSSLFFQSDGESFTYEDVENLTRMRTVMNMGECNFKKDTPEYDYIRFSETLVFDAAMKDPSLHALVVDIAKEIVAWSVEKNDTSDLWIDEFHTFGHHILFVLALNDPQYIYLLAQYVIPYWDDEHAIHSFGHLLYFVEQYGYGDPHVLKAIGNCYNSYQLSVMVNQDLEYYGEDEDEEKGTLLWNHCQENPSDFSLILDAFLAHIRSVPPHIEDMGEAVKLSDWFIFSIFNFLPGSSLGETPFEDHTYEAKFWEFNKNVEEIMSKVEAKDLFFRNSFDIARDSYDEYEVDVDQENREFLVKGFTNGEEILRYVETGEGVEVLDTIEPSSLAYICEKNDLALKARIEYFGGELDEMIHLFFETYYNEDAHVEGMQVRINGADTSGVSSCLRLMDVLFALQGKKPFDEFVAQKVCDEYRMLSQEHFDERYTSADDYDSFLQTLAISMYPQLDDAMPTESLERIYRFYQQCKEPWEKVLKDVRSVKRVDFDNEMLRYAHELESSNDVRPSELLSTAYICYKEGGLMPSERLRPLMDFFNESFWTVFDRIMKEDGFFSYEEDKTEEKRLLALVRSYCEGPKLPAPPPKDILVKLMKGGVDCLTSEEKERFEAAKKEAMSASKSIPVEEVIELFHQIGSQEKNNSQLRHLYVLEEDSFSLMLAATLYSYDAFPRTMSNVFLRFFMLFIEMAPVKCIHEVFKSFVPTNHFHRHYTLHDVVEFIDKLQKVRVAQKYIIAWEITENIYVLDIDSNQREWRYDHFMAMVSDYAFSDSLEETSSFGMDREKRRKQAIVEAVDYLDYDTKKRFLEAVHQIKPIPEFDALQKKEMADALDDFTSRIIHEEKPKWARSEAENIAVETAHRGYLKLISDYLFLDGDFGPVEREVMPKILDYIPSSLDDVIWKESEEVRHRALYMFVRMGYINRVDDYYRNWCRACENEEMIEPFCDLLISLGFERAYVVRFLTHYHLKATKKGSPDNIYGEILEELYLSIDFVEDMKLLSPTEISLLLLQMKESLELTPHILRLTARENQKIQWDAADILSYRFSQRYSTYMAHFDEKLSSLDLMKRICNMAETSKLKDVFAKKIASYES</sequence>
<evidence type="ECO:0000313" key="2">
    <source>
        <dbReference type="Proteomes" id="UP000826212"/>
    </source>
</evidence>
<organism evidence="1 2">
    <name type="scientific">Halosquirtibacter laminarini</name>
    <dbReference type="NCBI Taxonomy" id="3374600"/>
    <lineage>
        <taxon>Bacteria</taxon>
        <taxon>Pseudomonadati</taxon>
        <taxon>Bacteroidota</taxon>
        <taxon>Bacteroidia</taxon>
        <taxon>Marinilabiliales</taxon>
        <taxon>Prolixibacteraceae</taxon>
        <taxon>Halosquirtibacter</taxon>
    </lineage>
</organism>